<evidence type="ECO:0000256" key="2">
    <source>
        <dbReference type="ARBA" id="ARBA00013081"/>
    </source>
</evidence>
<dbReference type="PANTHER" id="PTHR45682">
    <property type="entry name" value="AGAP008228-PA"/>
    <property type="match status" value="1"/>
</dbReference>
<dbReference type="GO" id="GO:0005737">
    <property type="term" value="C:cytoplasm"/>
    <property type="evidence" value="ECO:0007669"/>
    <property type="project" value="TreeGrafter"/>
</dbReference>
<dbReference type="GO" id="GO:0008138">
    <property type="term" value="F:protein tyrosine/serine/threonine phosphatase activity"/>
    <property type="evidence" value="ECO:0007669"/>
    <property type="project" value="InterPro"/>
</dbReference>
<feature type="compositionally biased region" description="Low complexity" evidence="8">
    <location>
        <begin position="234"/>
        <end position="248"/>
    </location>
</feature>
<evidence type="ECO:0000259" key="9">
    <source>
        <dbReference type="PROSITE" id="PS50054"/>
    </source>
</evidence>
<comment type="similarity">
    <text evidence="1">Belongs to the protein-tyrosine phosphatase family. Non-receptor class dual specificity subfamily.</text>
</comment>
<proteinExistence type="inferred from homology"/>
<feature type="domain" description="Tyrosine specific protein phosphatases" evidence="10">
    <location>
        <begin position="75"/>
        <end position="133"/>
    </location>
</feature>
<evidence type="ECO:0000256" key="5">
    <source>
        <dbReference type="ARBA" id="ARBA00047761"/>
    </source>
</evidence>
<feature type="active site" description="Phosphocysteine intermediate" evidence="7">
    <location>
        <position position="99"/>
    </location>
</feature>
<dbReference type="AlphaFoldDB" id="A0A131ZSN3"/>
<dbReference type="Gene3D" id="3.90.190.10">
    <property type="entry name" value="Protein tyrosine phosphatase superfamily"/>
    <property type="match status" value="1"/>
</dbReference>
<organism evidence="11 12">
    <name type="scientific">Sarcoptes scabiei</name>
    <name type="common">Itch mite</name>
    <name type="synonym">Acarus scabiei</name>
    <dbReference type="NCBI Taxonomy" id="52283"/>
    <lineage>
        <taxon>Eukaryota</taxon>
        <taxon>Metazoa</taxon>
        <taxon>Ecdysozoa</taxon>
        <taxon>Arthropoda</taxon>
        <taxon>Chelicerata</taxon>
        <taxon>Arachnida</taxon>
        <taxon>Acari</taxon>
        <taxon>Acariformes</taxon>
        <taxon>Sarcoptiformes</taxon>
        <taxon>Astigmata</taxon>
        <taxon>Psoroptidia</taxon>
        <taxon>Sarcoptoidea</taxon>
        <taxon>Sarcoptidae</taxon>
        <taxon>Sarcoptinae</taxon>
        <taxon>Sarcoptes</taxon>
    </lineage>
</organism>
<dbReference type="SUPFAM" id="SSF52799">
    <property type="entry name" value="(Phosphotyrosine protein) phosphatases II"/>
    <property type="match status" value="1"/>
</dbReference>
<evidence type="ECO:0000256" key="8">
    <source>
        <dbReference type="SAM" id="MobiDB-lite"/>
    </source>
</evidence>
<comment type="catalytic activity">
    <reaction evidence="5">
        <text>O-phospho-L-seryl-[protein] + H2O = L-seryl-[protein] + phosphate</text>
        <dbReference type="Rhea" id="RHEA:20629"/>
        <dbReference type="Rhea" id="RHEA-COMP:9863"/>
        <dbReference type="Rhea" id="RHEA-COMP:11604"/>
        <dbReference type="ChEBI" id="CHEBI:15377"/>
        <dbReference type="ChEBI" id="CHEBI:29999"/>
        <dbReference type="ChEBI" id="CHEBI:43474"/>
        <dbReference type="ChEBI" id="CHEBI:83421"/>
        <dbReference type="EC" id="3.1.3.16"/>
    </reaction>
</comment>
<dbReference type="Proteomes" id="UP000616769">
    <property type="component" value="Unassembled WGS sequence"/>
</dbReference>
<evidence type="ECO:0000256" key="7">
    <source>
        <dbReference type="PIRSR" id="PIRSR620405-1"/>
    </source>
</evidence>
<dbReference type="PROSITE" id="PS50056">
    <property type="entry name" value="TYR_PHOSPHATASE_2"/>
    <property type="match status" value="1"/>
</dbReference>
<dbReference type="InterPro" id="IPR020422">
    <property type="entry name" value="TYR_PHOSPHATASE_DUAL_dom"/>
</dbReference>
<dbReference type="GO" id="GO:0033549">
    <property type="term" value="F:MAP kinase phosphatase activity"/>
    <property type="evidence" value="ECO:0007669"/>
    <property type="project" value="TreeGrafter"/>
</dbReference>
<evidence type="ECO:0000256" key="4">
    <source>
        <dbReference type="ARBA" id="ARBA00022912"/>
    </source>
</evidence>
<dbReference type="Pfam" id="PF00782">
    <property type="entry name" value="DSPc"/>
    <property type="match status" value="1"/>
</dbReference>
<keyword evidence="4" id="KW-0904">Protein phosphatase</keyword>
<feature type="domain" description="Tyrosine-protein phosphatase" evidence="9">
    <location>
        <begin position="1"/>
        <end position="154"/>
    </location>
</feature>
<dbReference type="InterPro" id="IPR000340">
    <property type="entry name" value="Dual-sp_phosphatase_cat-dom"/>
</dbReference>
<reference evidence="11 12" key="1">
    <citation type="journal article" date="2015" name="Parasit. Vectors">
        <title>Draft genome of the scabies mite.</title>
        <authorList>
            <person name="Rider S.D.Jr."/>
            <person name="Morgan M.S."/>
            <person name="Arlian L.G."/>
        </authorList>
    </citation>
    <scope>NUCLEOTIDE SEQUENCE [LARGE SCALE GENOMIC DNA]</scope>
    <source>
        <strain evidence="11">Arlian Lab</strain>
    </source>
</reference>
<gene>
    <name evidence="11" type="ORF">QR98_0001370</name>
</gene>
<dbReference type="PANTHER" id="PTHR45682:SF1">
    <property type="entry name" value="DUAL SPECIFICITY PROTEIN PHOSPHATASE 3"/>
    <property type="match status" value="1"/>
</dbReference>
<protein>
    <recommendedName>
        <fullName evidence="2">protein-serine/threonine phosphatase</fullName>
        <ecNumber evidence="2">3.1.3.16</ecNumber>
    </recommendedName>
</protein>
<name>A0A131ZSN3_SARSC</name>
<evidence type="ECO:0000256" key="3">
    <source>
        <dbReference type="ARBA" id="ARBA00022801"/>
    </source>
</evidence>
<sequence length="335" mass="38401">MTDPHGLVVISDISSTTALCIHLLKRIGITHVLNTAWGRHRNLGMVNTSEVFYRNAQIEFFGIEALDMAVYPLYQHFQDAANFIEHALSQPSGKVLVHCGEGISRSSSCVIAYLMIKQHLDVKEAISLVVKKRNILPNQGFLLQLCQLNDELFHREKFEQMEHRKLRQQSEPPPPLMMIMTTPKMAMINDAKLPPKSPPTPGCEDLERSSFHSRKSSIESFQNNNHQQPKQHGSSRSPTPTSTVTSPSFGRYYPQHGYSYSSVFNTTPKRDYIQRKPMVENRMLKQPTRSSLCHYSFQSPHQSNNRIQSYHQRAKSVERPSYMTRALNIDDINRH</sequence>
<dbReference type="GO" id="GO:0043409">
    <property type="term" value="P:negative regulation of MAPK cascade"/>
    <property type="evidence" value="ECO:0007669"/>
    <property type="project" value="TreeGrafter"/>
</dbReference>
<evidence type="ECO:0000256" key="6">
    <source>
        <dbReference type="ARBA" id="ARBA00048336"/>
    </source>
</evidence>
<accession>A0A131ZSN3</accession>
<dbReference type="PROSITE" id="PS50054">
    <property type="entry name" value="TYR_PHOSPHATASE_DUAL"/>
    <property type="match status" value="1"/>
</dbReference>
<dbReference type="PRINTS" id="PR01908">
    <property type="entry name" value="ADSPHPHTASE"/>
</dbReference>
<keyword evidence="3" id="KW-0378">Hydrolase</keyword>
<dbReference type="InterPro" id="IPR029021">
    <property type="entry name" value="Prot-tyrosine_phosphatase-like"/>
</dbReference>
<dbReference type="EC" id="3.1.3.16" evidence="2"/>
<dbReference type="EMBL" id="JXLN01000003">
    <property type="protein sequence ID" value="KPL94074.1"/>
    <property type="molecule type" value="Genomic_DNA"/>
</dbReference>
<dbReference type="InterPro" id="IPR020405">
    <property type="entry name" value="Atypical_DUSP_subfamA"/>
</dbReference>
<comment type="caution">
    <text evidence="11">The sequence shown here is derived from an EMBL/GenBank/DDBJ whole genome shotgun (WGS) entry which is preliminary data.</text>
</comment>
<dbReference type="InterPro" id="IPR000387">
    <property type="entry name" value="Tyr_Pase_dom"/>
</dbReference>
<evidence type="ECO:0000313" key="11">
    <source>
        <dbReference type="EMBL" id="KPL94074.1"/>
    </source>
</evidence>
<dbReference type="PRINTS" id="PR01909">
    <property type="entry name" value="ADSPHPHTASEA"/>
</dbReference>
<feature type="region of interest" description="Disordered" evidence="8">
    <location>
        <begin position="189"/>
        <end position="250"/>
    </location>
</feature>
<dbReference type="SMART" id="SM00195">
    <property type="entry name" value="DSPc"/>
    <property type="match status" value="1"/>
</dbReference>
<dbReference type="OrthoDB" id="253091at2759"/>
<evidence type="ECO:0000259" key="10">
    <source>
        <dbReference type="PROSITE" id="PS50056"/>
    </source>
</evidence>
<evidence type="ECO:0000313" key="12">
    <source>
        <dbReference type="Proteomes" id="UP000616769"/>
    </source>
</evidence>
<evidence type="ECO:0000256" key="1">
    <source>
        <dbReference type="ARBA" id="ARBA00008601"/>
    </source>
</evidence>
<dbReference type="VEuPathDB" id="VectorBase:SSCA002834"/>
<comment type="catalytic activity">
    <reaction evidence="6">
        <text>O-phospho-L-threonyl-[protein] + H2O = L-threonyl-[protein] + phosphate</text>
        <dbReference type="Rhea" id="RHEA:47004"/>
        <dbReference type="Rhea" id="RHEA-COMP:11060"/>
        <dbReference type="Rhea" id="RHEA-COMP:11605"/>
        <dbReference type="ChEBI" id="CHEBI:15377"/>
        <dbReference type="ChEBI" id="CHEBI:30013"/>
        <dbReference type="ChEBI" id="CHEBI:43474"/>
        <dbReference type="ChEBI" id="CHEBI:61977"/>
        <dbReference type="EC" id="3.1.3.16"/>
    </reaction>
</comment>
<dbReference type="InterPro" id="IPR016130">
    <property type="entry name" value="Tyr_Pase_AS"/>
</dbReference>
<feature type="compositionally biased region" description="Polar residues" evidence="8">
    <location>
        <begin position="218"/>
        <end position="232"/>
    </location>
</feature>
<dbReference type="PROSITE" id="PS00383">
    <property type="entry name" value="TYR_PHOSPHATASE_1"/>
    <property type="match status" value="1"/>
</dbReference>
<dbReference type="GO" id="GO:0004722">
    <property type="term" value="F:protein serine/threonine phosphatase activity"/>
    <property type="evidence" value="ECO:0007669"/>
    <property type="project" value="UniProtKB-EC"/>
</dbReference>